<dbReference type="InterPro" id="IPR036388">
    <property type="entry name" value="WH-like_DNA-bd_sf"/>
</dbReference>
<evidence type="ECO:0000259" key="1">
    <source>
        <dbReference type="PROSITE" id="PS50995"/>
    </source>
</evidence>
<organism evidence="2 3">
    <name type="scientific">Mycobacterium arosiense ATCC BAA-1401 = DSM 45069</name>
    <dbReference type="NCBI Taxonomy" id="1265311"/>
    <lineage>
        <taxon>Bacteria</taxon>
        <taxon>Bacillati</taxon>
        <taxon>Actinomycetota</taxon>
        <taxon>Actinomycetes</taxon>
        <taxon>Mycobacteriales</taxon>
        <taxon>Mycobacteriaceae</taxon>
        <taxon>Mycobacterium</taxon>
        <taxon>Mycobacterium avium complex (MAC)</taxon>
    </lineage>
</organism>
<gene>
    <name evidence="2" type="ORF">BST14_23650</name>
</gene>
<dbReference type="PANTHER" id="PTHR33164:SF99">
    <property type="entry name" value="MARR FAMILY REGULATORY PROTEIN"/>
    <property type="match status" value="1"/>
</dbReference>
<dbReference type="InterPro" id="IPR039422">
    <property type="entry name" value="MarR/SlyA-like"/>
</dbReference>
<dbReference type="InterPro" id="IPR000835">
    <property type="entry name" value="HTH_MarR-typ"/>
</dbReference>
<feature type="domain" description="HTH marR-type" evidence="1">
    <location>
        <begin position="10"/>
        <end position="145"/>
    </location>
</feature>
<dbReference type="Proteomes" id="UP000192707">
    <property type="component" value="Unassembled WGS sequence"/>
</dbReference>
<dbReference type="Pfam" id="PF12802">
    <property type="entry name" value="MarR_2"/>
    <property type="match status" value="1"/>
</dbReference>
<dbReference type="PANTHER" id="PTHR33164">
    <property type="entry name" value="TRANSCRIPTIONAL REGULATOR, MARR FAMILY"/>
    <property type="match status" value="1"/>
</dbReference>
<keyword evidence="3" id="KW-1185">Reference proteome</keyword>
<name>A0A1W9Z8C0_MYCAI</name>
<sequence length="166" mass="18508">MEPNWLNPREDRAWRAFQHAHHRLDVHLNRGLQKSGLSGADYEILAVLSGHDGDRMPAHELCNALGWEKSRVSHQVRRMQKDRLICREPNPDDARSTMVCLLPAGRAAIEKAAPGHVQDVRRNFIDLLTPAELDMLAALNERVLRHLADEHGSAAGGEPSPNAPSD</sequence>
<protein>
    <submittedName>
        <fullName evidence="2">MarR family transcriptional regulator</fullName>
    </submittedName>
</protein>
<proteinExistence type="predicted"/>
<dbReference type="Gene3D" id="1.10.10.10">
    <property type="entry name" value="Winged helix-like DNA-binding domain superfamily/Winged helix DNA-binding domain"/>
    <property type="match status" value="1"/>
</dbReference>
<reference evidence="2 3" key="1">
    <citation type="submission" date="2016-12" db="EMBL/GenBank/DDBJ databases">
        <title>The new phylogeny of genus Mycobacterium.</title>
        <authorList>
            <person name="Tortoli E."/>
            <person name="Trovato A."/>
            <person name="Cirillo D.M."/>
        </authorList>
    </citation>
    <scope>NUCLEOTIDE SEQUENCE [LARGE SCALE GENOMIC DNA]</scope>
    <source>
        <strain evidence="2 3">DSM 45069</strain>
    </source>
</reference>
<dbReference type="AlphaFoldDB" id="A0A1W9Z8C0"/>
<evidence type="ECO:0000313" key="2">
    <source>
        <dbReference type="EMBL" id="ORA08652.1"/>
    </source>
</evidence>
<accession>A0A1W9Z8C0</accession>
<dbReference type="GO" id="GO:0006950">
    <property type="term" value="P:response to stress"/>
    <property type="evidence" value="ECO:0007669"/>
    <property type="project" value="TreeGrafter"/>
</dbReference>
<dbReference type="RefSeq" id="WP_083066778.1">
    <property type="nucleotide sequence ID" value="NZ_MVHG01000091.1"/>
</dbReference>
<dbReference type="EMBL" id="MVHG01000091">
    <property type="protein sequence ID" value="ORA08652.1"/>
    <property type="molecule type" value="Genomic_DNA"/>
</dbReference>
<dbReference type="PROSITE" id="PS50995">
    <property type="entry name" value="HTH_MARR_2"/>
    <property type="match status" value="1"/>
</dbReference>
<dbReference type="GO" id="GO:0003700">
    <property type="term" value="F:DNA-binding transcription factor activity"/>
    <property type="evidence" value="ECO:0007669"/>
    <property type="project" value="InterPro"/>
</dbReference>
<comment type="caution">
    <text evidence="2">The sequence shown here is derived from an EMBL/GenBank/DDBJ whole genome shotgun (WGS) entry which is preliminary data.</text>
</comment>
<dbReference type="OrthoDB" id="8635520at2"/>
<dbReference type="SUPFAM" id="SSF46785">
    <property type="entry name" value="Winged helix' DNA-binding domain"/>
    <property type="match status" value="1"/>
</dbReference>
<dbReference type="InterPro" id="IPR036390">
    <property type="entry name" value="WH_DNA-bd_sf"/>
</dbReference>
<evidence type="ECO:0000313" key="3">
    <source>
        <dbReference type="Proteomes" id="UP000192707"/>
    </source>
</evidence>
<dbReference type="SMART" id="SM00347">
    <property type="entry name" value="HTH_MARR"/>
    <property type="match status" value="1"/>
</dbReference>